<evidence type="ECO:0000259" key="6">
    <source>
        <dbReference type="PROSITE" id="PS50128"/>
    </source>
</evidence>
<feature type="compositionally biased region" description="Acidic residues" evidence="4">
    <location>
        <begin position="760"/>
        <end position="792"/>
    </location>
</feature>
<evidence type="ECO:0000259" key="5">
    <source>
        <dbReference type="PROSITE" id="PS50102"/>
    </source>
</evidence>
<feature type="domain" description="CID" evidence="7">
    <location>
        <begin position="473"/>
        <end position="618"/>
    </location>
</feature>
<feature type="region of interest" description="Disordered" evidence="4">
    <location>
        <begin position="455"/>
        <end position="476"/>
    </location>
</feature>
<dbReference type="Gene3D" id="6.10.140.420">
    <property type="match status" value="1"/>
</dbReference>
<protein>
    <recommendedName>
        <fullName evidence="10">U2 snRNP-associated SURP motif-containing protein</fullName>
    </recommendedName>
</protein>
<evidence type="ECO:0000256" key="1">
    <source>
        <dbReference type="ARBA" id="ARBA00022884"/>
    </source>
</evidence>
<dbReference type="InterPro" id="IPR012677">
    <property type="entry name" value="Nucleotide-bd_a/b_plait_sf"/>
</dbReference>
<dbReference type="InterPro" id="IPR035967">
    <property type="entry name" value="SWAP/Surp_sf"/>
</dbReference>
<dbReference type="InterPro" id="IPR047488">
    <property type="entry name" value="SR140_cwf21"/>
</dbReference>
<feature type="region of interest" description="Disordered" evidence="4">
    <location>
        <begin position="751"/>
        <end position="813"/>
    </location>
</feature>
<proteinExistence type="predicted"/>
<feature type="domain" description="SURP motif" evidence="6">
    <location>
        <begin position="372"/>
        <end position="415"/>
    </location>
</feature>
<dbReference type="SMART" id="SM00360">
    <property type="entry name" value="RRM"/>
    <property type="match status" value="1"/>
</dbReference>
<feature type="compositionally biased region" description="Basic and acidic residues" evidence="4">
    <location>
        <begin position="941"/>
        <end position="950"/>
    </location>
</feature>
<dbReference type="EnsemblMetazoa" id="XM_038194407.1">
    <property type="protein sequence ID" value="XP_038050335.1"/>
    <property type="gene ID" value="LOC119723641"/>
</dbReference>
<dbReference type="AlphaFoldDB" id="A0A913ZH40"/>
<dbReference type="CDD" id="cd12223">
    <property type="entry name" value="RRM_SR140"/>
    <property type="match status" value="1"/>
</dbReference>
<keyword evidence="9" id="KW-1185">Reference proteome</keyword>
<evidence type="ECO:0000259" key="7">
    <source>
        <dbReference type="PROSITE" id="PS51391"/>
    </source>
</evidence>
<feature type="coiled-coil region" evidence="3">
    <location>
        <begin position="37"/>
        <end position="64"/>
    </location>
</feature>
<dbReference type="SMART" id="SM01115">
    <property type="entry name" value="cwf21"/>
    <property type="match status" value="1"/>
</dbReference>
<dbReference type="InterPro" id="IPR000061">
    <property type="entry name" value="Surp"/>
</dbReference>
<evidence type="ECO:0000256" key="4">
    <source>
        <dbReference type="SAM" id="MobiDB-lite"/>
    </source>
</evidence>
<feature type="compositionally biased region" description="Basic residues" evidence="4">
    <location>
        <begin position="975"/>
        <end position="1003"/>
    </location>
</feature>
<dbReference type="PANTHER" id="PTHR23140">
    <property type="entry name" value="RNA PROCESSING PROTEIN LD23810P"/>
    <property type="match status" value="1"/>
</dbReference>
<evidence type="ECO:0000313" key="9">
    <source>
        <dbReference type="Proteomes" id="UP000887568"/>
    </source>
</evidence>
<feature type="region of interest" description="Disordered" evidence="4">
    <location>
        <begin position="80"/>
        <end position="148"/>
    </location>
</feature>
<dbReference type="InterPro" id="IPR008942">
    <property type="entry name" value="ENTH_VHS"/>
</dbReference>
<dbReference type="InterPro" id="IPR006569">
    <property type="entry name" value="CID_dom"/>
</dbReference>
<dbReference type="InterPro" id="IPR035979">
    <property type="entry name" value="RBD_domain_sf"/>
</dbReference>
<evidence type="ECO:0000256" key="2">
    <source>
        <dbReference type="PROSITE-ProRule" id="PRU00176"/>
    </source>
</evidence>
<dbReference type="GO" id="GO:0005634">
    <property type="term" value="C:nucleus"/>
    <property type="evidence" value="ECO:0007669"/>
    <property type="project" value="TreeGrafter"/>
</dbReference>
<feature type="region of interest" description="Disordered" evidence="4">
    <location>
        <begin position="858"/>
        <end position="1034"/>
    </location>
</feature>
<name>A0A913ZH40_PATMI</name>
<dbReference type="Gene3D" id="3.30.70.330">
    <property type="match status" value="1"/>
</dbReference>
<keyword evidence="1 2" id="KW-0694">RNA-binding</keyword>
<feature type="compositionally biased region" description="Basic residues" evidence="4">
    <location>
        <begin position="1010"/>
        <end position="1020"/>
    </location>
</feature>
<dbReference type="SUPFAM" id="SSF48464">
    <property type="entry name" value="ENTH/VHS domain"/>
    <property type="match status" value="1"/>
</dbReference>
<dbReference type="PROSITE" id="PS51391">
    <property type="entry name" value="CID"/>
    <property type="match status" value="1"/>
</dbReference>
<feature type="region of interest" description="Disordered" evidence="4">
    <location>
        <begin position="642"/>
        <end position="733"/>
    </location>
</feature>
<dbReference type="Pfam" id="PF04818">
    <property type="entry name" value="CID"/>
    <property type="match status" value="1"/>
</dbReference>
<dbReference type="InterPro" id="IPR000504">
    <property type="entry name" value="RRM_dom"/>
</dbReference>
<dbReference type="SMART" id="SM00648">
    <property type="entry name" value="SWAP"/>
    <property type="match status" value="1"/>
</dbReference>
<dbReference type="Proteomes" id="UP000887568">
    <property type="component" value="Unplaced"/>
</dbReference>
<feature type="compositionally biased region" description="Basic and acidic residues" evidence="4">
    <location>
        <begin position="672"/>
        <end position="687"/>
    </location>
</feature>
<dbReference type="FunFam" id="3.30.70.330:FF:000177">
    <property type="entry name" value="U2 snRNP-associated SURP motif-containing protein-like isoform X2"/>
    <property type="match status" value="1"/>
</dbReference>
<dbReference type="SMART" id="SM00582">
    <property type="entry name" value="RPR"/>
    <property type="match status" value="1"/>
</dbReference>
<dbReference type="OMA" id="FKSRVCN"/>
<feature type="compositionally biased region" description="Basic and acidic residues" evidence="4">
    <location>
        <begin position="116"/>
        <end position="148"/>
    </location>
</feature>
<keyword evidence="3" id="KW-0175">Coiled coil</keyword>
<dbReference type="PANTHER" id="PTHR23140:SF0">
    <property type="entry name" value="U2 SNRNP-ASSOCIATED SURP MOTIF-CONTAINING PROTEIN"/>
    <property type="match status" value="1"/>
</dbReference>
<feature type="compositionally biased region" description="Basic and acidic residues" evidence="4">
    <location>
        <begin position="793"/>
        <end position="813"/>
    </location>
</feature>
<organism evidence="8 9">
    <name type="scientific">Patiria miniata</name>
    <name type="common">Bat star</name>
    <name type="synonym">Asterina miniata</name>
    <dbReference type="NCBI Taxonomy" id="46514"/>
    <lineage>
        <taxon>Eukaryota</taxon>
        <taxon>Metazoa</taxon>
        <taxon>Echinodermata</taxon>
        <taxon>Eleutherozoa</taxon>
        <taxon>Asterozoa</taxon>
        <taxon>Asteroidea</taxon>
        <taxon>Valvatacea</taxon>
        <taxon>Valvatida</taxon>
        <taxon>Asterinidae</taxon>
        <taxon>Patiria</taxon>
    </lineage>
</organism>
<dbReference type="Gene3D" id="1.10.10.790">
    <property type="entry name" value="Surp module"/>
    <property type="match status" value="1"/>
</dbReference>
<feature type="region of interest" description="Disordered" evidence="4">
    <location>
        <begin position="168"/>
        <end position="194"/>
    </location>
</feature>
<dbReference type="GO" id="GO:0006396">
    <property type="term" value="P:RNA processing"/>
    <property type="evidence" value="ECO:0007669"/>
    <property type="project" value="InterPro"/>
</dbReference>
<dbReference type="PROSITE" id="PS50102">
    <property type="entry name" value="RRM"/>
    <property type="match status" value="1"/>
</dbReference>
<dbReference type="GeneID" id="119723641"/>
<dbReference type="OrthoDB" id="377209at2759"/>
<feature type="domain" description="RRM" evidence="5">
    <location>
        <begin position="216"/>
        <end position="297"/>
    </location>
</feature>
<dbReference type="InterPro" id="IPR051485">
    <property type="entry name" value="SR-CTD_assoc_factor"/>
</dbReference>
<dbReference type="SUPFAM" id="SSF109905">
    <property type="entry name" value="Surp module (SWAP domain)"/>
    <property type="match status" value="1"/>
</dbReference>
<evidence type="ECO:0000256" key="3">
    <source>
        <dbReference type="SAM" id="Coils"/>
    </source>
</evidence>
<reference evidence="8" key="1">
    <citation type="submission" date="2022-11" db="UniProtKB">
        <authorList>
            <consortium name="EnsemblMetazoa"/>
        </authorList>
    </citation>
    <scope>IDENTIFICATION</scope>
</reference>
<evidence type="ECO:0000313" key="8">
    <source>
        <dbReference type="EnsemblMetazoa" id="XP_038050335.1"/>
    </source>
</evidence>
<feature type="compositionally biased region" description="Polar residues" evidence="4">
    <location>
        <begin position="928"/>
        <end position="938"/>
    </location>
</feature>
<dbReference type="Pfam" id="PF01805">
    <property type="entry name" value="Surp"/>
    <property type="match status" value="1"/>
</dbReference>
<accession>A0A913ZH40</accession>
<dbReference type="CTD" id="23350"/>
<dbReference type="SUPFAM" id="SSF54928">
    <property type="entry name" value="RNA-binding domain, RBD"/>
    <property type="match status" value="1"/>
</dbReference>
<dbReference type="Gene3D" id="1.25.40.90">
    <property type="match status" value="1"/>
</dbReference>
<sequence>MAEKLPWGLRNERIAPGSMKTISQNKLKAFSVGQMNLGKKLSKRAEEEQKKKAQEKEAAKVFEEFVASFEDSSNLGKTFVRGSTINPDLKEEKSDQKAGKLYKPTTKVSETILAKKQKEREAAEARAERERAEKLDFSKKKKEKEKSKSNLELFKEELKVLQQAREERHRLKKEKGHHDIDSHHEPSHSSSADVRVPAGMDEYSYGSHDYGDPSTTNIFLGSINPKMDEEMLCEEFGKYGPLASVKIMWPRTDEERSRNRNCGFVAFMTRKDAERAIKALNGVEFMNYEMKLGWGKAVPIPPNPVYIPKAMLDLTMPPPPSGLPFNAQAKDKKTKLPQPNQLTTEEDPELLKTLKEAVVKVVIPTERPLLLAIHRMIEFVVREGPMFEAMIMNMEMENPLYRFLFENQSPSHIYYRWKLYSILQGNTIGKWRSEDFRMFKNGSIWRPPPINPYTQGMPEELAPRPEPAKKGSLTDSQRDRLEDMLRGLTLERSNIADAMVFCLDHAESAEEIVECISESLSILETPIHKKLGRLFLISDILFNTNTKVANASYFRKYFEVKLPVISMNLRDAHLNIQQRLKAEQFKQKVMACFRAWDEWTIYQYDLLVKLQNLFLGLMPLTKDDGEEEDVPQQAISVEMLQRETAEPEQSDLDGAPLRYDENVDGEPITVEDNGRPDLDGMPLKEDMGGDLDGMPLEGGEDYDGAPIKDDIDLDGTPIAEPPKEKKPVGGFKVAPSKWETVDASVLEAQAMTSSKWELLEKDEEESTGKDEDEDEDSRGQDDEDAEGDWQEESPERETSSQDIHLKTTEMTEERRAKLREIEVKVMKFQDDLEAGRRSRKHGLSIQEQVAKYRAKLLQKEQDKEIEKQKDREKERQRGKKLERIREFERARERERERLGRVSDDSGDETPSSSSRRERKRRRSRSASPKRNQSPSRSPVSEGRRSGHMDRSPLSIIRDYSDSPTHKSRSGSPKRTSSRRRSRSPRRTHRSRSRSPRRSRRSKSRSGSPFRSRKSRSRSPGRHLSLSASHKKRRR</sequence>
<dbReference type="InterPro" id="IPR013170">
    <property type="entry name" value="mRNA_splic_Cwf21_dom"/>
</dbReference>
<dbReference type="PROSITE" id="PS50128">
    <property type="entry name" value="SURP"/>
    <property type="match status" value="1"/>
</dbReference>
<evidence type="ECO:0008006" key="10">
    <source>
        <dbReference type="Google" id="ProtNLM"/>
    </source>
</evidence>
<feature type="compositionally biased region" description="Basic and acidic residues" evidence="4">
    <location>
        <begin position="176"/>
        <end position="187"/>
    </location>
</feature>
<dbReference type="InterPro" id="IPR035009">
    <property type="entry name" value="SR140_RRM"/>
</dbReference>
<feature type="compositionally biased region" description="Basic and acidic residues" evidence="4">
    <location>
        <begin position="858"/>
        <end position="903"/>
    </location>
</feature>
<feature type="compositionally biased region" description="Basic and acidic residues" evidence="4">
    <location>
        <begin position="88"/>
        <end position="98"/>
    </location>
</feature>
<dbReference type="Pfam" id="PF00076">
    <property type="entry name" value="RRM_1"/>
    <property type="match status" value="1"/>
</dbReference>
<dbReference type="CDD" id="cd21370">
    <property type="entry name" value="cwf21_SR140"/>
    <property type="match status" value="1"/>
</dbReference>
<dbReference type="RefSeq" id="XP_038050335.1">
    <property type="nucleotide sequence ID" value="XM_038194407.1"/>
</dbReference>
<dbReference type="Pfam" id="PF08312">
    <property type="entry name" value="cwf21"/>
    <property type="match status" value="1"/>
</dbReference>
<dbReference type="GO" id="GO:0003723">
    <property type="term" value="F:RNA binding"/>
    <property type="evidence" value="ECO:0007669"/>
    <property type="project" value="UniProtKB-UniRule"/>
</dbReference>